<feature type="domain" description="Corticotropin-releasing factor" evidence="6">
    <location>
        <begin position="98"/>
        <end position="141"/>
    </location>
</feature>
<sequence>MNQLTVILVLVLASTNASQYLLPLHQLQQDPMTRQISDDSPYASDGYDDPFAALLPRVNPDLNQMEGWVSVTDPRTYVFSELYGNTLLKPDDLRTKRTDAPLSITDALDVLRNQIAQGMARRRINQSKARIEKNRELLIKTGKRSHRAFDDPLRLEMQEFILRKRIQNDEMGKDLPVVSSKSNEDSSSTRRSQSEPGYQT</sequence>
<dbReference type="SMART" id="SM00039">
    <property type="entry name" value="CRF"/>
    <property type="match status" value="1"/>
</dbReference>
<evidence type="ECO:0000256" key="3">
    <source>
        <dbReference type="ARBA" id="ARBA00022702"/>
    </source>
</evidence>
<feature type="region of interest" description="Disordered" evidence="4">
    <location>
        <begin position="171"/>
        <end position="200"/>
    </location>
</feature>
<evidence type="ECO:0000256" key="5">
    <source>
        <dbReference type="SAM" id="SignalP"/>
    </source>
</evidence>
<evidence type="ECO:0000256" key="4">
    <source>
        <dbReference type="SAM" id="MobiDB-lite"/>
    </source>
</evidence>
<keyword evidence="3" id="KW-0372">Hormone</keyword>
<accession>A0AAW2II12</accession>
<evidence type="ECO:0000256" key="1">
    <source>
        <dbReference type="ARBA" id="ARBA00004613"/>
    </source>
</evidence>
<proteinExistence type="predicted"/>
<protein>
    <recommendedName>
        <fullName evidence="6">Corticotropin-releasing factor domain-containing protein</fullName>
    </recommendedName>
</protein>
<dbReference type="GO" id="GO:0005576">
    <property type="term" value="C:extracellular region"/>
    <property type="evidence" value="ECO:0007669"/>
    <property type="project" value="UniProtKB-SubCell"/>
</dbReference>
<dbReference type="InterPro" id="IPR000187">
    <property type="entry name" value="CRF"/>
</dbReference>
<keyword evidence="2" id="KW-0964">Secreted</keyword>
<keyword evidence="5" id="KW-0732">Signal</keyword>
<comment type="subcellular location">
    <subcellularLocation>
        <location evidence="1">Secreted</location>
    </subcellularLocation>
</comment>
<reference evidence="7" key="1">
    <citation type="journal article" date="2024" name="Gigascience">
        <title>Chromosome-level genome of the poultry shaft louse Menopon gallinae provides insight into the host-switching and adaptive evolution of parasitic lice.</title>
        <authorList>
            <person name="Xu Y."/>
            <person name="Ma L."/>
            <person name="Liu S."/>
            <person name="Liang Y."/>
            <person name="Liu Q."/>
            <person name="He Z."/>
            <person name="Tian L."/>
            <person name="Duan Y."/>
            <person name="Cai W."/>
            <person name="Li H."/>
            <person name="Song F."/>
        </authorList>
    </citation>
    <scope>NUCLEOTIDE SEQUENCE</scope>
    <source>
        <strain evidence="7">Cailab_2023a</strain>
    </source>
</reference>
<feature type="chain" id="PRO_5043688379" description="Corticotropin-releasing factor domain-containing protein" evidence="5">
    <location>
        <begin position="20"/>
        <end position="200"/>
    </location>
</feature>
<evidence type="ECO:0000256" key="2">
    <source>
        <dbReference type="ARBA" id="ARBA00022525"/>
    </source>
</evidence>
<organism evidence="7">
    <name type="scientific">Menopon gallinae</name>
    <name type="common">poultry shaft louse</name>
    <dbReference type="NCBI Taxonomy" id="328185"/>
    <lineage>
        <taxon>Eukaryota</taxon>
        <taxon>Metazoa</taxon>
        <taxon>Ecdysozoa</taxon>
        <taxon>Arthropoda</taxon>
        <taxon>Hexapoda</taxon>
        <taxon>Insecta</taxon>
        <taxon>Pterygota</taxon>
        <taxon>Neoptera</taxon>
        <taxon>Paraneoptera</taxon>
        <taxon>Psocodea</taxon>
        <taxon>Troctomorpha</taxon>
        <taxon>Phthiraptera</taxon>
        <taxon>Amblycera</taxon>
        <taxon>Menoponidae</taxon>
        <taxon>Menopon</taxon>
    </lineage>
</organism>
<evidence type="ECO:0000313" key="7">
    <source>
        <dbReference type="EMBL" id="KAL0281411.1"/>
    </source>
</evidence>
<feature type="signal peptide" evidence="5">
    <location>
        <begin position="1"/>
        <end position="19"/>
    </location>
</feature>
<comment type="caution">
    <text evidence="7">The sequence shown here is derived from an EMBL/GenBank/DDBJ whole genome shotgun (WGS) entry which is preliminary data.</text>
</comment>
<name>A0AAW2II12_9NEOP</name>
<evidence type="ECO:0000259" key="6">
    <source>
        <dbReference type="SMART" id="SM00039"/>
    </source>
</evidence>
<dbReference type="AlphaFoldDB" id="A0AAW2II12"/>
<dbReference type="GO" id="GO:0005179">
    <property type="term" value="F:hormone activity"/>
    <property type="evidence" value="ECO:0007669"/>
    <property type="project" value="UniProtKB-KW"/>
</dbReference>
<dbReference type="EMBL" id="JARGDH010000001">
    <property type="protein sequence ID" value="KAL0281411.1"/>
    <property type="molecule type" value="Genomic_DNA"/>
</dbReference>
<gene>
    <name evidence="7" type="ORF">PYX00_002405</name>
</gene>